<dbReference type="PANTHER" id="PTHR35767">
    <property type="entry name" value="HAPLESS PROTEIN"/>
    <property type="match status" value="1"/>
</dbReference>
<feature type="compositionally biased region" description="Low complexity" evidence="1">
    <location>
        <begin position="675"/>
        <end position="691"/>
    </location>
</feature>
<proteinExistence type="predicted"/>
<feature type="region of interest" description="Disordered" evidence="1">
    <location>
        <begin position="506"/>
        <end position="527"/>
    </location>
</feature>
<feature type="region of interest" description="Disordered" evidence="1">
    <location>
        <begin position="2186"/>
        <end position="2220"/>
    </location>
</feature>
<feature type="compositionally biased region" description="Pro residues" evidence="1">
    <location>
        <begin position="2189"/>
        <end position="2203"/>
    </location>
</feature>
<dbReference type="PANTHER" id="PTHR35767:SF1">
    <property type="entry name" value="HAPLESS PROTEIN"/>
    <property type="match status" value="1"/>
</dbReference>
<feature type="region of interest" description="Disordered" evidence="1">
    <location>
        <begin position="1620"/>
        <end position="1646"/>
    </location>
</feature>
<feature type="region of interest" description="Disordered" evidence="1">
    <location>
        <begin position="2039"/>
        <end position="2076"/>
    </location>
</feature>
<feature type="region of interest" description="Disordered" evidence="1">
    <location>
        <begin position="920"/>
        <end position="943"/>
    </location>
</feature>
<evidence type="ECO:0000256" key="1">
    <source>
        <dbReference type="SAM" id="MobiDB-lite"/>
    </source>
</evidence>
<evidence type="ECO:0000313" key="3">
    <source>
        <dbReference type="Proteomes" id="UP001497512"/>
    </source>
</evidence>
<protein>
    <recommendedName>
        <fullName evidence="4">UBZ4-type domain-containing protein</fullName>
    </recommendedName>
</protein>
<feature type="compositionally biased region" description="Basic residues" evidence="1">
    <location>
        <begin position="692"/>
        <end position="702"/>
    </location>
</feature>
<feature type="region of interest" description="Disordered" evidence="1">
    <location>
        <begin position="1811"/>
        <end position="1852"/>
    </location>
</feature>
<feature type="compositionally biased region" description="Low complexity" evidence="1">
    <location>
        <begin position="2493"/>
        <end position="2504"/>
    </location>
</feature>
<feature type="compositionally biased region" description="Polar residues" evidence="1">
    <location>
        <begin position="1131"/>
        <end position="1141"/>
    </location>
</feature>
<evidence type="ECO:0000313" key="2">
    <source>
        <dbReference type="EMBL" id="CAK9228245.1"/>
    </source>
</evidence>
<feature type="region of interest" description="Disordered" evidence="1">
    <location>
        <begin position="1937"/>
        <end position="1965"/>
    </location>
</feature>
<feature type="region of interest" description="Disordered" evidence="1">
    <location>
        <begin position="2488"/>
        <end position="2511"/>
    </location>
</feature>
<feature type="compositionally biased region" description="Low complexity" evidence="1">
    <location>
        <begin position="1813"/>
        <end position="1824"/>
    </location>
</feature>
<organism evidence="2 3">
    <name type="scientific">Sphagnum troendelagicum</name>
    <dbReference type="NCBI Taxonomy" id="128251"/>
    <lineage>
        <taxon>Eukaryota</taxon>
        <taxon>Viridiplantae</taxon>
        <taxon>Streptophyta</taxon>
        <taxon>Embryophyta</taxon>
        <taxon>Bryophyta</taxon>
        <taxon>Sphagnophytina</taxon>
        <taxon>Sphagnopsida</taxon>
        <taxon>Sphagnales</taxon>
        <taxon>Sphagnaceae</taxon>
        <taxon>Sphagnum</taxon>
    </lineage>
</organism>
<dbReference type="Proteomes" id="UP001497512">
    <property type="component" value="Chromosome 6"/>
</dbReference>
<feature type="compositionally biased region" description="Polar residues" evidence="1">
    <location>
        <begin position="1520"/>
        <end position="1535"/>
    </location>
</feature>
<feature type="region of interest" description="Disordered" evidence="1">
    <location>
        <begin position="675"/>
        <end position="781"/>
    </location>
</feature>
<feature type="compositionally biased region" description="Low complexity" evidence="1">
    <location>
        <begin position="827"/>
        <end position="838"/>
    </location>
</feature>
<reference evidence="2" key="1">
    <citation type="submission" date="2024-02" db="EMBL/GenBank/DDBJ databases">
        <authorList>
            <consortium name="ELIXIR-Norway"/>
            <consortium name="Elixir Norway"/>
        </authorList>
    </citation>
    <scope>NUCLEOTIDE SEQUENCE</scope>
</reference>
<feature type="region of interest" description="Disordered" evidence="1">
    <location>
        <begin position="591"/>
        <end position="616"/>
    </location>
</feature>
<feature type="compositionally biased region" description="Polar residues" evidence="1">
    <location>
        <begin position="1429"/>
        <end position="1453"/>
    </location>
</feature>
<feature type="region of interest" description="Disordered" evidence="1">
    <location>
        <begin position="2637"/>
        <end position="2677"/>
    </location>
</feature>
<feature type="compositionally biased region" description="Polar residues" evidence="1">
    <location>
        <begin position="1213"/>
        <end position="1226"/>
    </location>
</feature>
<feature type="compositionally biased region" description="Polar residues" evidence="1">
    <location>
        <begin position="2204"/>
        <end position="2217"/>
    </location>
</feature>
<evidence type="ECO:0008006" key="4">
    <source>
        <dbReference type="Google" id="ProtNLM"/>
    </source>
</evidence>
<feature type="compositionally biased region" description="Polar residues" evidence="1">
    <location>
        <begin position="1622"/>
        <end position="1633"/>
    </location>
</feature>
<keyword evidence="3" id="KW-1185">Reference proteome</keyword>
<feature type="region of interest" description="Disordered" evidence="1">
    <location>
        <begin position="1990"/>
        <end position="2011"/>
    </location>
</feature>
<feature type="compositionally biased region" description="Basic and acidic residues" evidence="1">
    <location>
        <begin position="712"/>
        <end position="721"/>
    </location>
</feature>
<feature type="compositionally biased region" description="Low complexity" evidence="1">
    <location>
        <begin position="1117"/>
        <end position="1130"/>
    </location>
</feature>
<feature type="region of interest" description="Disordered" evidence="1">
    <location>
        <begin position="1112"/>
        <end position="1187"/>
    </location>
</feature>
<feature type="compositionally biased region" description="Polar residues" evidence="1">
    <location>
        <begin position="1726"/>
        <end position="1743"/>
    </location>
</feature>
<feature type="region of interest" description="Disordered" evidence="1">
    <location>
        <begin position="1213"/>
        <end position="1281"/>
    </location>
</feature>
<feature type="region of interest" description="Disordered" evidence="1">
    <location>
        <begin position="2440"/>
        <end position="2468"/>
    </location>
</feature>
<feature type="region of interest" description="Disordered" evidence="1">
    <location>
        <begin position="370"/>
        <end position="395"/>
    </location>
</feature>
<dbReference type="EMBL" id="OZ019898">
    <property type="protein sequence ID" value="CAK9228245.1"/>
    <property type="molecule type" value="Genomic_DNA"/>
</dbReference>
<feature type="region of interest" description="Disordered" evidence="1">
    <location>
        <begin position="2714"/>
        <end position="2733"/>
    </location>
</feature>
<feature type="compositionally biased region" description="Acidic residues" evidence="1">
    <location>
        <begin position="510"/>
        <end position="519"/>
    </location>
</feature>
<name>A0ABP0URV3_9BRYO</name>
<feature type="compositionally biased region" description="Polar residues" evidence="1">
    <location>
        <begin position="2653"/>
        <end position="2677"/>
    </location>
</feature>
<accession>A0ABP0URV3</accession>
<feature type="compositionally biased region" description="Polar residues" evidence="1">
    <location>
        <begin position="1176"/>
        <end position="1187"/>
    </location>
</feature>
<feature type="region of interest" description="Disordered" evidence="1">
    <location>
        <begin position="1726"/>
        <end position="1745"/>
    </location>
</feature>
<feature type="compositionally biased region" description="Polar residues" evidence="1">
    <location>
        <begin position="1461"/>
        <end position="1482"/>
    </location>
</feature>
<sequence length="2923" mass="309270">MAAGSLRSFKGSSMLSGLEKLQRPAFVHEPLPPPITQASAHISICTDATAASEVEEEEEEEEKEEEGPTTIAERGGAAVWLCVQTTTHGGTMDNKAGDDALAPPGLLHTDVKTQDLPNTPTSIQIDDGYSEAAGDKKFVPFTIRGFVAAVRETDLRQTWPFTEGLLRWRTQCRGDQPGILPPLDSAIPFKHTVSSIRDHLSDTLILRPREQLLDRVIAAAVKESSTEFYKTKDNLYSSSSTADADARKEELAEEEIIQTRLKEHDHNTSQEVVEAAVEASSASELERKLDQSSVELVQALRRPPSSSSVVTAAAVCGEILAAGPDQPLSASAMRLRAHGGGAGTVPPPPPPPPPPVVETVLELPRKQAQTIQQRDSRATRHDLQENGSDRLLPSNVDSAMVSSRGNVGSAGIDERASRLSADKLQSEHQGCDAGSARSQRFVEGTMTTSSASDRRIEAAEIVDDVFAARSERSSQVESEARVQWVSGSKRRRQEEVEEVAVGLMRSVSVDPDDEEEEDSASLKVEESGKLSAAGLEVQQAAAEIVMSKHSGSAASAQGKNLADTAGPSLVQSPAAVQPAAVRSCVVAIESSRSQSKTTSSSQVLETPMRSSPGLAVAVNPPAPGFIAGGGGGGEERVCPVCRVFASPSYTALNVHIDQCLEQDAPAANSMDRLQNRTQTLQQQQQQQGSRQQKSKVKTQKKRSMADLCAFAPRRDLQEDSGKSGSGSRESSPAAADSPEIAGPAARRQQHPEIRRQPRTAFVRGAGPEPPAAAATAPKKVRSYGTAPMTAAVAGRFAGPTTAGAGTHPQGGGILLQQHRAAKKQRLSTTTSDSAANSNFPRLKRPICAVDQEQKQWNSSDLHTKHKRRKLLSGKHATTVRVNSSSSPTVSTGVKKTSPSSVPLQKQNSIGSAAVIAGAHKGGASSSSSLPELQQLPSSLKQSSKEAKVWSKEKLADCSKDPENLPVVVRGKPGDLKDNAALEDEEVEDEINVLYTDVLMGMTKFVLKCTLKVHQLDVVQLVAQNQIECAATTSSPNGLADEPGLRSRAGVLSSDKDTGLGTSVLEKIPAALEKKQPQAGCSAPAGSMSKIARTAANGTIVSPGAALSTHEARKLGLSTSTTKSQSEKSCTAATKENGSEPRQGSPIPVKVQDLSNSKSSLGIGCEAEDHTGDQLVNPPNNNNPSQCTAINQSAPELNRTASVVDAKETLSVLEQQQQQASLTSNAAASEGGEGNMGQPPTGKGKKLSRKKGGDPVGSLMKSVTNKNREPNARKEKLKRKRPFLGYTEKEAPHLMSRSNAILREVLGLKQRFGEGGTPVACKPFECRVGSSPTEKVTALQADNPPAGEKTQLPDTSANVTPSFQRGADSISKDAANVSGGIQGVVDPILESQDSGAHLSSEVEELLSEKATKEKPKDGVQHFEEGEIHDLNQSPDSGLQVPSSHLGCSTDTNPRGVTGKSLLRQTSDSQRQASCELEGSQTPEDQQRDMREVTPVQTQSSPKRADWSPTLSQSTSKRKSLMKSTAVCNTLGATNTKDAGEPARKSIVPPRGPGGRFISTKSAKEGGDNASGSSTKSTVEVLANGPKVQSTSKSNPIHTLLSPPHRPASAGLSDGVPQIDTLKTGPSTSVHSSISEAPAQAAGYPDSDHFSDERLQDLAAPITHTTVKETARCTTRGGSIEPIDTYRASPSPQQPNVSALCGSKTPPDAFGHGATPDNLPIGVRRSPVSTEHTYQATGNQQTEKSPTVIVQAGTIASMTPLQYSSTNSMTSPLVSGGLGTSATHSLTGGQTKAVAELGSQVAKLPGWIRAAMTKQPPTSQTSQNSQALTDSRDFERSRASVSPAHEGISPGDPSIVRLFGNPVLRLMGKNVLVSNEDKGSFAHRQQTTEASPFDLENLKELQAGKAVDVTGTSTVTVVHTGVGTAEAVLEKSDATTSAHVSGAAGWGPSKEVETSDGNLSSSPGNSMLSLVRAPSEAVNRELVVPWQAGDANQHVNKGSNKHSLDLQFDDSTRKGGLASDVEWRAENSLVGLDATTNLSSFSTSLAEEPRSPPAAPKIKRKSLSSNGRGGQPPPGQEVIIIDDLPGIDSPPEPRHQELTIDALIKAGALRRVHPELDGQASKSKAPGARGQVMELDRSRIPQLSGVSQSDFLVQLRKLGLVPATHMAPRSFTSPQVPRTDHNSTNHKVIAPKPPHAITPGIPPDNPTTAPSPRNLSPSTGGEALGLPPWLLAAKKQKDAQMAVNLIVLDDDDPTDESPSSSSKISVHVPLGSPSPCSTGSAARAHARYSTPLPVTAGIAPVTKLRGQGTTSLLQSAVLRQAGGLNVPNMGVNLGISMGSGRPRSGMMSPRFGERGYQQESVGVVLPSPHIGDASRILERREAAACLEKETSPVSNSHCNQIEQAGKLPRTQDKLVETVCEGSSCPRNESNLSSFTQSWISGINGGLKRGGTAQTRTAPPGPFPTETDATHSSQLETLGLLDCLGIKQPTDGMNATKTSSVTSRSSTAPLRWEDRPGAAAADLRLQAESTAPPDSRSILFQHPISQGQASHRSADTSVNLHNGSELREHTPVDSIQATGIPPNLARTLSSHRTQVPSAGALLTDTRASMRSIEQPLRPAALGSPLERRSLPHMLERLVTSSDGSMSVEKGMGQAERQVNSQHSVSRGTEQQASPGIPSNMTKGTLFPEIMVRNGEEAQVVKVPPNSIPGVSRTIKRHSSLGRVRQQSLSGNSSIRDIPDLMTMTPLGKQVARNAFYREKQPMDSSAAQASIDAQTGSEISGLCSMRRSQDESFSHTLTRQISAGNLISRQQEQVLSRNQQLRNHAGSMQMFTEDLHHRVSVDLTRETAHNRFANRVVGVNSLTDAVEGDAAQASMALSPSNSRVQKMVDPVQKRNLHGEEGVGKKSEISVVTPLKNVQDYLKSSVG</sequence>
<feature type="compositionally biased region" description="Low complexity" evidence="1">
    <location>
        <begin position="924"/>
        <end position="941"/>
    </location>
</feature>
<feature type="compositionally biased region" description="Acidic residues" evidence="1">
    <location>
        <begin position="53"/>
        <end position="67"/>
    </location>
</feature>
<feature type="compositionally biased region" description="Polar residues" evidence="1">
    <location>
        <begin position="2721"/>
        <end position="2731"/>
    </location>
</feature>
<feature type="region of interest" description="Disordered" evidence="1">
    <location>
        <begin position="2248"/>
        <end position="2279"/>
    </location>
</feature>
<feature type="region of interest" description="Disordered" evidence="1">
    <location>
        <begin position="817"/>
        <end position="838"/>
    </location>
</feature>
<feature type="region of interest" description="Disordered" evidence="1">
    <location>
        <begin position="48"/>
        <end position="71"/>
    </location>
</feature>
<gene>
    <name evidence="2" type="ORF">CSSPTR1EN2_LOCUS18885</name>
</gene>
<feature type="compositionally biased region" description="Basic and acidic residues" evidence="1">
    <location>
        <begin position="1405"/>
        <end position="1428"/>
    </location>
</feature>
<feature type="compositionally biased region" description="Low complexity" evidence="1">
    <location>
        <begin position="591"/>
        <end position="602"/>
    </location>
</feature>
<feature type="compositionally biased region" description="Polar residues" evidence="1">
    <location>
        <begin position="1953"/>
        <end position="1965"/>
    </location>
</feature>
<feature type="region of interest" description="Disordered" evidence="1">
    <location>
        <begin position="874"/>
        <end position="904"/>
    </location>
</feature>
<feature type="region of interest" description="Disordered" evidence="1">
    <location>
        <begin position="1392"/>
        <end position="1577"/>
    </location>
</feature>
<feature type="compositionally biased region" description="Basic and acidic residues" evidence="1">
    <location>
        <begin position="374"/>
        <end position="388"/>
    </location>
</feature>
<feature type="compositionally biased region" description="Polar residues" evidence="1">
    <location>
        <begin position="879"/>
        <end position="904"/>
    </location>
</feature>